<evidence type="ECO:0000256" key="7">
    <source>
        <dbReference type="RuleBase" id="RU363032"/>
    </source>
</evidence>
<dbReference type="EMBL" id="JABEPP010000004">
    <property type="protein sequence ID" value="NNM73581.1"/>
    <property type="molecule type" value="Genomic_DNA"/>
</dbReference>
<evidence type="ECO:0000256" key="2">
    <source>
        <dbReference type="ARBA" id="ARBA00022448"/>
    </source>
</evidence>
<dbReference type="AlphaFoldDB" id="A0A849I8C8"/>
<dbReference type="SUPFAM" id="SSF161098">
    <property type="entry name" value="MetI-like"/>
    <property type="match status" value="1"/>
</dbReference>
<feature type="transmembrane region" description="Helical" evidence="7">
    <location>
        <begin position="272"/>
        <end position="298"/>
    </location>
</feature>
<feature type="domain" description="ABC transmembrane type-1" evidence="8">
    <location>
        <begin position="94"/>
        <end position="291"/>
    </location>
</feature>
<feature type="transmembrane region" description="Helical" evidence="7">
    <location>
        <begin position="170"/>
        <end position="191"/>
    </location>
</feature>
<dbReference type="CDD" id="cd06261">
    <property type="entry name" value="TM_PBP2"/>
    <property type="match status" value="1"/>
</dbReference>
<gene>
    <name evidence="9" type="ORF">HJG44_14430</name>
</gene>
<feature type="transmembrane region" description="Helical" evidence="7">
    <location>
        <begin position="230"/>
        <end position="252"/>
    </location>
</feature>
<keyword evidence="2 7" id="KW-0813">Transport</keyword>
<feature type="transmembrane region" description="Helical" evidence="7">
    <location>
        <begin position="130"/>
        <end position="158"/>
    </location>
</feature>
<evidence type="ECO:0000313" key="10">
    <source>
        <dbReference type="Proteomes" id="UP000564885"/>
    </source>
</evidence>
<evidence type="ECO:0000259" key="8">
    <source>
        <dbReference type="PROSITE" id="PS50928"/>
    </source>
</evidence>
<sequence length="306" mass="33418">MIVFVLKRLGLALLVAFAVSILSFMLVRLTGDVATAIAGEGARDEDIRLVRETYGLDRPMIVQYVDWLFGLMRGEFGTSYFFKSPVLDLVLDKLPVTLKLGLSSLAFALLVAVPLGVVAALKPNSWIDRLALGIAVLGQALPNFFFALLLVMLFSVTLRWLPVSGSGTPWHFVMPTIALGYYVAPAFMRLVRAGMIEVLGSDFIRTARAKGLPKRRVVLKHALRNALTPVVALTVVQLGYLLGGSVVIETIFALDGLGYLAYQSISHKDLPVMQVVVLILAVIYVLLTLAADIVNAWLDPRLRANL</sequence>
<dbReference type="PANTHER" id="PTHR43163">
    <property type="entry name" value="DIPEPTIDE TRANSPORT SYSTEM PERMEASE PROTEIN DPPB-RELATED"/>
    <property type="match status" value="1"/>
</dbReference>
<dbReference type="Pfam" id="PF19300">
    <property type="entry name" value="BPD_transp_1_N"/>
    <property type="match status" value="1"/>
</dbReference>
<dbReference type="GO" id="GO:0055085">
    <property type="term" value="P:transmembrane transport"/>
    <property type="evidence" value="ECO:0007669"/>
    <property type="project" value="InterPro"/>
</dbReference>
<name>A0A849I8C8_9HYPH</name>
<proteinExistence type="inferred from homology"/>
<comment type="caution">
    <text evidence="9">The sequence shown here is derived from an EMBL/GenBank/DDBJ whole genome shotgun (WGS) entry which is preliminary data.</text>
</comment>
<dbReference type="Gene3D" id="1.10.3720.10">
    <property type="entry name" value="MetI-like"/>
    <property type="match status" value="1"/>
</dbReference>
<dbReference type="PROSITE" id="PS50928">
    <property type="entry name" value="ABC_TM1"/>
    <property type="match status" value="1"/>
</dbReference>
<organism evidence="9 10">
    <name type="scientific">Enterovirga aerilata</name>
    <dbReference type="NCBI Taxonomy" id="2730920"/>
    <lineage>
        <taxon>Bacteria</taxon>
        <taxon>Pseudomonadati</taxon>
        <taxon>Pseudomonadota</taxon>
        <taxon>Alphaproteobacteria</taxon>
        <taxon>Hyphomicrobiales</taxon>
        <taxon>Methylobacteriaceae</taxon>
        <taxon>Enterovirga</taxon>
    </lineage>
</organism>
<comment type="subcellular location">
    <subcellularLocation>
        <location evidence="1 7">Cell membrane</location>
        <topology evidence="1 7">Multi-pass membrane protein</topology>
    </subcellularLocation>
</comment>
<evidence type="ECO:0000256" key="6">
    <source>
        <dbReference type="ARBA" id="ARBA00023136"/>
    </source>
</evidence>
<dbReference type="PANTHER" id="PTHR43163:SF6">
    <property type="entry name" value="DIPEPTIDE TRANSPORT SYSTEM PERMEASE PROTEIN DPPB-RELATED"/>
    <property type="match status" value="1"/>
</dbReference>
<keyword evidence="3" id="KW-1003">Cell membrane</keyword>
<evidence type="ECO:0000256" key="3">
    <source>
        <dbReference type="ARBA" id="ARBA00022475"/>
    </source>
</evidence>
<accession>A0A849I8C8</accession>
<dbReference type="Proteomes" id="UP000564885">
    <property type="component" value="Unassembled WGS sequence"/>
</dbReference>
<dbReference type="InterPro" id="IPR045621">
    <property type="entry name" value="BPD_transp_1_N"/>
</dbReference>
<dbReference type="Pfam" id="PF00528">
    <property type="entry name" value="BPD_transp_1"/>
    <property type="match status" value="1"/>
</dbReference>
<keyword evidence="6 7" id="KW-0472">Membrane</keyword>
<evidence type="ECO:0000256" key="1">
    <source>
        <dbReference type="ARBA" id="ARBA00004651"/>
    </source>
</evidence>
<keyword evidence="4 7" id="KW-0812">Transmembrane</keyword>
<evidence type="ECO:0000313" key="9">
    <source>
        <dbReference type="EMBL" id="NNM73581.1"/>
    </source>
</evidence>
<dbReference type="InterPro" id="IPR000515">
    <property type="entry name" value="MetI-like"/>
</dbReference>
<keyword evidence="10" id="KW-1185">Reference proteome</keyword>
<dbReference type="RefSeq" id="WP_171219086.1">
    <property type="nucleotide sequence ID" value="NZ_JABEPP010000004.1"/>
</dbReference>
<feature type="transmembrane region" description="Helical" evidence="7">
    <location>
        <begin position="100"/>
        <end position="121"/>
    </location>
</feature>
<keyword evidence="5 7" id="KW-1133">Transmembrane helix</keyword>
<evidence type="ECO:0000256" key="4">
    <source>
        <dbReference type="ARBA" id="ARBA00022692"/>
    </source>
</evidence>
<dbReference type="InterPro" id="IPR035906">
    <property type="entry name" value="MetI-like_sf"/>
</dbReference>
<comment type="similarity">
    <text evidence="7">Belongs to the binding-protein-dependent transport system permease family.</text>
</comment>
<dbReference type="GO" id="GO:0005886">
    <property type="term" value="C:plasma membrane"/>
    <property type="evidence" value="ECO:0007669"/>
    <property type="project" value="UniProtKB-SubCell"/>
</dbReference>
<protein>
    <submittedName>
        <fullName evidence="9">ABC transporter permease</fullName>
    </submittedName>
</protein>
<reference evidence="9 10" key="1">
    <citation type="submission" date="2020-04" db="EMBL/GenBank/DDBJ databases">
        <title>Enterovirga sp. isolate from soil.</title>
        <authorList>
            <person name="Chea S."/>
            <person name="Kim D.-U."/>
        </authorList>
    </citation>
    <scope>NUCLEOTIDE SEQUENCE [LARGE SCALE GENOMIC DNA]</scope>
    <source>
        <strain evidence="9 10">DB1703</strain>
    </source>
</reference>
<evidence type="ECO:0000256" key="5">
    <source>
        <dbReference type="ARBA" id="ARBA00022989"/>
    </source>
</evidence>